<dbReference type="PhylomeDB" id="B3NZX7"/>
<dbReference type="HOGENOM" id="CLU_135228_0_0_1"/>
<gene>
    <name evidence="2" type="primary">Dere\GG22913</name>
    <name evidence="2" type="ORF">Dere_GG22913</name>
</gene>
<dbReference type="OMA" id="HSDCCSG"/>
<name>B3NZX7_DROER</name>
<dbReference type="OrthoDB" id="7211176at2759"/>
<keyword evidence="1" id="KW-0732">Signal</keyword>
<organism evidence="2 3">
    <name type="scientific">Drosophila erecta</name>
    <name type="common">Fruit fly</name>
    <dbReference type="NCBI Taxonomy" id="7220"/>
    <lineage>
        <taxon>Eukaryota</taxon>
        <taxon>Metazoa</taxon>
        <taxon>Ecdysozoa</taxon>
        <taxon>Arthropoda</taxon>
        <taxon>Hexapoda</taxon>
        <taxon>Insecta</taxon>
        <taxon>Pterygota</taxon>
        <taxon>Neoptera</taxon>
        <taxon>Endopterygota</taxon>
        <taxon>Diptera</taxon>
        <taxon>Brachycera</taxon>
        <taxon>Muscomorpha</taxon>
        <taxon>Ephydroidea</taxon>
        <taxon>Drosophilidae</taxon>
        <taxon>Drosophila</taxon>
        <taxon>Sophophora</taxon>
    </lineage>
</organism>
<evidence type="ECO:0000256" key="1">
    <source>
        <dbReference type="SAM" id="SignalP"/>
    </source>
</evidence>
<proteinExistence type="predicted"/>
<accession>B3NZX7</accession>
<sequence>MSPIPTIIGLYLSLFILSNVDAYSTKCSPVFGVCYMHTDCCSGRCLTYGSYCGYPAHRLTTTYLSPNEFASIKKKTAKSINDEVKVFGLPSESEPSNDVFDVDSNPHSAVKCYNVGEPSQIGALPAGKDSSAKDTKLPLISKPPLQQQLNPLNQDEVTMFTNMFLSLFRGVADYRNMVAAESVQSVWQSPPVVDFSHRLFAS</sequence>
<dbReference type="KEGG" id="der:6552940"/>
<feature type="signal peptide" evidence="1">
    <location>
        <begin position="1"/>
        <end position="22"/>
    </location>
</feature>
<feature type="chain" id="PRO_5002793286" evidence="1">
    <location>
        <begin position="23"/>
        <end position="202"/>
    </location>
</feature>
<dbReference type="eggNOG" id="ENOG502T8H6">
    <property type="taxonomic scope" value="Eukaryota"/>
</dbReference>
<reference evidence="2 3" key="1">
    <citation type="journal article" date="2007" name="Nature">
        <title>Evolution of genes and genomes on the Drosophila phylogeny.</title>
        <authorList>
            <consortium name="Drosophila 12 Genomes Consortium"/>
            <person name="Clark A.G."/>
            <person name="Eisen M.B."/>
            <person name="Smith D.R."/>
            <person name="Bergman C.M."/>
            <person name="Oliver B."/>
            <person name="Markow T.A."/>
            <person name="Kaufman T.C."/>
            <person name="Kellis M."/>
            <person name="Gelbart W."/>
            <person name="Iyer V.N."/>
            <person name="Pollard D.A."/>
            <person name="Sackton T.B."/>
            <person name="Larracuente A.M."/>
            <person name="Singh N.D."/>
            <person name="Abad J.P."/>
            <person name="Abt D.N."/>
            <person name="Adryan B."/>
            <person name="Aguade M."/>
            <person name="Akashi H."/>
            <person name="Anderson W.W."/>
            <person name="Aquadro C.F."/>
            <person name="Ardell D.H."/>
            <person name="Arguello R."/>
            <person name="Artieri C.G."/>
            <person name="Barbash D.A."/>
            <person name="Barker D."/>
            <person name="Barsanti P."/>
            <person name="Batterham P."/>
            <person name="Batzoglou S."/>
            <person name="Begun D."/>
            <person name="Bhutkar A."/>
            <person name="Blanco E."/>
            <person name="Bosak S.A."/>
            <person name="Bradley R.K."/>
            <person name="Brand A.D."/>
            <person name="Brent M.R."/>
            <person name="Brooks A.N."/>
            <person name="Brown R.H."/>
            <person name="Butlin R.K."/>
            <person name="Caggese C."/>
            <person name="Calvi B.R."/>
            <person name="Bernardo de Carvalho A."/>
            <person name="Caspi A."/>
            <person name="Castrezana S."/>
            <person name="Celniker S.E."/>
            <person name="Chang J.L."/>
            <person name="Chapple C."/>
            <person name="Chatterji S."/>
            <person name="Chinwalla A."/>
            <person name="Civetta A."/>
            <person name="Clifton S.W."/>
            <person name="Comeron J.M."/>
            <person name="Costello J.C."/>
            <person name="Coyne J.A."/>
            <person name="Daub J."/>
            <person name="David R.G."/>
            <person name="Delcher A.L."/>
            <person name="Delehaunty K."/>
            <person name="Do C.B."/>
            <person name="Ebling H."/>
            <person name="Edwards K."/>
            <person name="Eickbush T."/>
            <person name="Evans J.D."/>
            <person name="Filipski A."/>
            <person name="Findeiss S."/>
            <person name="Freyhult E."/>
            <person name="Fulton L."/>
            <person name="Fulton R."/>
            <person name="Garcia A.C."/>
            <person name="Gardiner A."/>
            <person name="Garfield D.A."/>
            <person name="Garvin B.E."/>
            <person name="Gibson G."/>
            <person name="Gilbert D."/>
            <person name="Gnerre S."/>
            <person name="Godfrey J."/>
            <person name="Good R."/>
            <person name="Gotea V."/>
            <person name="Gravely B."/>
            <person name="Greenberg A.J."/>
            <person name="Griffiths-Jones S."/>
            <person name="Gross S."/>
            <person name="Guigo R."/>
            <person name="Gustafson E.A."/>
            <person name="Haerty W."/>
            <person name="Hahn M.W."/>
            <person name="Halligan D.L."/>
            <person name="Halpern A.L."/>
            <person name="Halter G.M."/>
            <person name="Han M.V."/>
            <person name="Heger A."/>
            <person name="Hillier L."/>
            <person name="Hinrichs A.S."/>
            <person name="Holmes I."/>
            <person name="Hoskins R.A."/>
            <person name="Hubisz M.J."/>
            <person name="Hultmark D."/>
            <person name="Huntley M.A."/>
            <person name="Jaffe D.B."/>
            <person name="Jagadeeshan S."/>
            <person name="Jeck W.R."/>
            <person name="Johnson J."/>
            <person name="Jones C.D."/>
            <person name="Jordan W.C."/>
            <person name="Karpen G.H."/>
            <person name="Kataoka E."/>
            <person name="Keightley P.D."/>
            <person name="Kheradpour P."/>
            <person name="Kirkness E.F."/>
            <person name="Koerich L.B."/>
            <person name="Kristiansen K."/>
            <person name="Kudrna D."/>
            <person name="Kulathinal R.J."/>
            <person name="Kumar S."/>
            <person name="Kwok R."/>
            <person name="Lander E."/>
            <person name="Langley C.H."/>
            <person name="Lapoint R."/>
            <person name="Lazzaro B.P."/>
            <person name="Lee S.J."/>
            <person name="Levesque L."/>
            <person name="Li R."/>
            <person name="Lin C.F."/>
            <person name="Lin M.F."/>
            <person name="Lindblad-Toh K."/>
            <person name="Llopart A."/>
            <person name="Long M."/>
            <person name="Low L."/>
            <person name="Lozovsky E."/>
            <person name="Lu J."/>
            <person name="Luo M."/>
            <person name="Machado C.A."/>
            <person name="Makalowski W."/>
            <person name="Marzo M."/>
            <person name="Matsuda M."/>
            <person name="Matzkin L."/>
            <person name="McAllister B."/>
            <person name="McBride C.S."/>
            <person name="McKernan B."/>
            <person name="McKernan K."/>
            <person name="Mendez-Lago M."/>
            <person name="Minx P."/>
            <person name="Mollenhauer M.U."/>
            <person name="Montooth K."/>
            <person name="Mount S.M."/>
            <person name="Mu X."/>
            <person name="Myers E."/>
            <person name="Negre B."/>
            <person name="Newfeld S."/>
            <person name="Nielsen R."/>
            <person name="Noor M.A."/>
            <person name="O'Grady P."/>
            <person name="Pachter L."/>
            <person name="Papaceit M."/>
            <person name="Parisi M.J."/>
            <person name="Parisi M."/>
            <person name="Parts L."/>
            <person name="Pedersen J.S."/>
            <person name="Pesole G."/>
            <person name="Phillippy A.M."/>
            <person name="Ponting C.P."/>
            <person name="Pop M."/>
            <person name="Porcelli D."/>
            <person name="Powell J.R."/>
            <person name="Prohaska S."/>
            <person name="Pruitt K."/>
            <person name="Puig M."/>
            <person name="Quesneville H."/>
            <person name="Ram K.R."/>
            <person name="Rand D."/>
            <person name="Rasmussen M.D."/>
            <person name="Reed L.K."/>
            <person name="Reenan R."/>
            <person name="Reily A."/>
            <person name="Remington K.A."/>
            <person name="Rieger T.T."/>
            <person name="Ritchie M.G."/>
            <person name="Robin C."/>
            <person name="Rogers Y.H."/>
            <person name="Rohde C."/>
            <person name="Rozas J."/>
            <person name="Rubenfield M.J."/>
            <person name="Ruiz A."/>
            <person name="Russo S."/>
            <person name="Salzberg S.L."/>
            <person name="Sanchez-Gracia A."/>
            <person name="Saranga D.J."/>
            <person name="Sato H."/>
            <person name="Schaeffer S.W."/>
            <person name="Schatz M.C."/>
            <person name="Schlenke T."/>
            <person name="Schwartz R."/>
            <person name="Segarra C."/>
            <person name="Singh R.S."/>
            <person name="Sirot L."/>
            <person name="Sirota M."/>
            <person name="Sisneros N.B."/>
            <person name="Smith C.D."/>
            <person name="Smith T.F."/>
            <person name="Spieth J."/>
            <person name="Stage D.E."/>
            <person name="Stark A."/>
            <person name="Stephan W."/>
            <person name="Strausberg R.L."/>
            <person name="Strempel S."/>
            <person name="Sturgill D."/>
            <person name="Sutton G."/>
            <person name="Sutton G.G."/>
            <person name="Tao W."/>
            <person name="Teichmann S."/>
            <person name="Tobari Y.N."/>
            <person name="Tomimura Y."/>
            <person name="Tsolas J.M."/>
            <person name="Valente V.L."/>
            <person name="Venter E."/>
            <person name="Venter J.C."/>
            <person name="Vicario S."/>
            <person name="Vieira F.G."/>
            <person name="Vilella A.J."/>
            <person name="Villasante A."/>
            <person name="Walenz B."/>
            <person name="Wang J."/>
            <person name="Wasserman M."/>
            <person name="Watts T."/>
            <person name="Wilson D."/>
            <person name="Wilson R.K."/>
            <person name="Wing R.A."/>
            <person name="Wolfner M.F."/>
            <person name="Wong A."/>
            <person name="Wong G.K."/>
            <person name="Wu C.I."/>
            <person name="Wu G."/>
            <person name="Yamamoto D."/>
            <person name="Yang H.P."/>
            <person name="Yang S.P."/>
            <person name="Yorke J.A."/>
            <person name="Yoshida K."/>
            <person name="Zdobnov E."/>
            <person name="Zhang P."/>
            <person name="Zhang Y."/>
            <person name="Zimin A.V."/>
            <person name="Baldwin J."/>
            <person name="Abdouelleil A."/>
            <person name="Abdulkadir J."/>
            <person name="Abebe A."/>
            <person name="Abera B."/>
            <person name="Abreu J."/>
            <person name="Acer S.C."/>
            <person name="Aftuck L."/>
            <person name="Alexander A."/>
            <person name="An P."/>
            <person name="Anderson E."/>
            <person name="Anderson S."/>
            <person name="Arachi H."/>
            <person name="Azer M."/>
            <person name="Bachantsang P."/>
            <person name="Barry A."/>
            <person name="Bayul T."/>
            <person name="Berlin A."/>
            <person name="Bessette D."/>
            <person name="Bloom T."/>
            <person name="Blye J."/>
            <person name="Boguslavskiy L."/>
            <person name="Bonnet C."/>
            <person name="Boukhgalter B."/>
            <person name="Bourzgui I."/>
            <person name="Brown A."/>
            <person name="Cahill P."/>
            <person name="Channer S."/>
            <person name="Cheshatsang Y."/>
            <person name="Chuda L."/>
            <person name="Citroen M."/>
            <person name="Collymore A."/>
            <person name="Cooke P."/>
            <person name="Costello M."/>
            <person name="D'Aco K."/>
            <person name="Daza R."/>
            <person name="De Haan G."/>
            <person name="DeGray S."/>
            <person name="DeMaso C."/>
            <person name="Dhargay N."/>
            <person name="Dooley K."/>
            <person name="Dooley E."/>
            <person name="Doricent M."/>
            <person name="Dorje P."/>
            <person name="Dorjee K."/>
            <person name="Dupes A."/>
            <person name="Elong R."/>
            <person name="Falk J."/>
            <person name="Farina A."/>
            <person name="Faro S."/>
            <person name="Ferguson D."/>
            <person name="Fisher S."/>
            <person name="Foley C.D."/>
            <person name="Franke A."/>
            <person name="Friedrich D."/>
            <person name="Gadbois L."/>
            <person name="Gearin G."/>
            <person name="Gearin C.R."/>
            <person name="Giannoukos G."/>
            <person name="Goode T."/>
            <person name="Graham J."/>
            <person name="Grandbois E."/>
            <person name="Grewal S."/>
            <person name="Gyaltsen K."/>
            <person name="Hafez N."/>
            <person name="Hagos B."/>
            <person name="Hall J."/>
            <person name="Henson C."/>
            <person name="Hollinger A."/>
            <person name="Honan T."/>
            <person name="Huard M.D."/>
            <person name="Hughes L."/>
            <person name="Hurhula B."/>
            <person name="Husby M.E."/>
            <person name="Kamat A."/>
            <person name="Kanga B."/>
            <person name="Kashin S."/>
            <person name="Khazanovich D."/>
            <person name="Kisner P."/>
            <person name="Lance K."/>
            <person name="Lara M."/>
            <person name="Lee W."/>
            <person name="Lennon N."/>
            <person name="Letendre F."/>
            <person name="LeVine R."/>
            <person name="Lipovsky A."/>
            <person name="Liu X."/>
            <person name="Liu J."/>
            <person name="Liu S."/>
            <person name="Lokyitsang T."/>
            <person name="Lokyitsang Y."/>
            <person name="Lubonja R."/>
            <person name="Lui A."/>
            <person name="MacDonald P."/>
            <person name="Magnisalis V."/>
            <person name="Maru K."/>
            <person name="Matthews C."/>
            <person name="McCusker W."/>
            <person name="McDonough S."/>
            <person name="Mehta T."/>
            <person name="Meldrim J."/>
            <person name="Meneus L."/>
            <person name="Mihai O."/>
            <person name="Mihalev A."/>
            <person name="Mihova T."/>
            <person name="Mittelman R."/>
            <person name="Mlenga V."/>
            <person name="Montmayeur A."/>
            <person name="Mulrain L."/>
            <person name="Navidi A."/>
            <person name="Naylor J."/>
            <person name="Negash T."/>
            <person name="Nguyen T."/>
            <person name="Nguyen N."/>
            <person name="Nicol R."/>
            <person name="Norbu C."/>
            <person name="Norbu N."/>
            <person name="Novod N."/>
            <person name="O'Neill B."/>
            <person name="Osman S."/>
            <person name="Markiewicz E."/>
            <person name="Oyono O.L."/>
            <person name="Patti C."/>
            <person name="Phunkhang P."/>
            <person name="Pierre F."/>
            <person name="Priest M."/>
            <person name="Raghuraman S."/>
            <person name="Rege F."/>
            <person name="Reyes R."/>
            <person name="Rise C."/>
            <person name="Rogov P."/>
            <person name="Ross K."/>
            <person name="Ryan E."/>
            <person name="Settipalli S."/>
            <person name="Shea T."/>
            <person name="Sherpa N."/>
            <person name="Shi L."/>
            <person name="Shih D."/>
            <person name="Sparrow T."/>
            <person name="Spaulding J."/>
            <person name="Stalker J."/>
            <person name="Stange-Thomann N."/>
            <person name="Stavropoulos S."/>
            <person name="Stone C."/>
            <person name="Strader C."/>
            <person name="Tesfaye S."/>
            <person name="Thomson T."/>
            <person name="Thoulutsang Y."/>
            <person name="Thoulutsang D."/>
            <person name="Topham K."/>
            <person name="Topping I."/>
            <person name="Tsamla T."/>
            <person name="Vassiliev H."/>
            <person name="Vo A."/>
            <person name="Wangchuk T."/>
            <person name="Wangdi T."/>
            <person name="Weiand M."/>
            <person name="Wilkinson J."/>
            <person name="Wilson A."/>
            <person name="Yadav S."/>
            <person name="Young G."/>
            <person name="Yu Q."/>
            <person name="Zembek L."/>
            <person name="Zhong D."/>
            <person name="Zimmer A."/>
            <person name="Zwirko Z."/>
            <person name="Jaffe D.B."/>
            <person name="Alvarez P."/>
            <person name="Brockman W."/>
            <person name="Butler J."/>
            <person name="Chin C."/>
            <person name="Gnerre S."/>
            <person name="Grabherr M."/>
            <person name="Kleber M."/>
            <person name="Mauceli E."/>
            <person name="MacCallum I."/>
        </authorList>
    </citation>
    <scope>NUCLEOTIDE SEQUENCE [LARGE SCALE GENOMIC DNA]</scope>
    <source>
        <strain evidence="2 3">TSC#14021-0224.01</strain>
    </source>
</reference>
<evidence type="ECO:0000313" key="3">
    <source>
        <dbReference type="Proteomes" id="UP000008711"/>
    </source>
</evidence>
<dbReference type="EMBL" id="CH954181">
    <property type="protein sequence ID" value="EDV49975.1"/>
    <property type="molecule type" value="Genomic_DNA"/>
</dbReference>
<dbReference type="AlphaFoldDB" id="B3NZX7"/>
<reference evidence="2 3" key="2">
    <citation type="journal article" date="2008" name="Bioinformatics">
        <title>Assembly reconciliation.</title>
        <authorList>
            <person name="Zimin A.V."/>
            <person name="Smith D.R."/>
            <person name="Sutton G."/>
            <person name="Yorke J.A."/>
        </authorList>
    </citation>
    <scope>NUCLEOTIDE SEQUENCE [LARGE SCALE GENOMIC DNA]</scope>
    <source>
        <strain evidence="2 3">TSC#14021-0224.01</strain>
    </source>
</reference>
<protein>
    <submittedName>
        <fullName evidence="2">GG22913</fullName>
    </submittedName>
</protein>
<evidence type="ECO:0000313" key="2">
    <source>
        <dbReference type="EMBL" id="EDV49975.1"/>
    </source>
</evidence>
<dbReference type="Proteomes" id="UP000008711">
    <property type="component" value="Unassembled WGS sequence"/>
</dbReference>
<keyword evidence="3" id="KW-1185">Reference proteome</keyword>